<comment type="catalytic activity">
    <reaction evidence="13">
        <text>L-aspartate 4-semialdehyde + phosphate + NADP(+) = 4-phospho-L-aspartate + NADPH + H(+)</text>
        <dbReference type="Rhea" id="RHEA:24284"/>
        <dbReference type="ChEBI" id="CHEBI:15378"/>
        <dbReference type="ChEBI" id="CHEBI:43474"/>
        <dbReference type="ChEBI" id="CHEBI:57535"/>
        <dbReference type="ChEBI" id="CHEBI:57783"/>
        <dbReference type="ChEBI" id="CHEBI:58349"/>
        <dbReference type="ChEBI" id="CHEBI:537519"/>
        <dbReference type="EC" id="1.2.1.11"/>
    </reaction>
</comment>
<dbReference type="Gene3D" id="3.30.360.10">
    <property type="entry name" value="Dihydrodipicolinate Reductase, domain 2"/>
    <property type="match status" value="1"/>
</dbReference>
<evidence type="ECO:0000256" key="7">
    <source>
        <dbReference type="ARBA" id="ARBA00022697"/>
    </source>
</evidence>
<evidence type="ECO:0000256" key="3">
    <source>
        <dbReference type="ARBA" id="ARBA00010584"/>
    </source>
</evidence>
<feature type="transmembrane region" description="Helical" evidence="14">
    <location>
        <begin position="41"/>
        <end position="61"/>
    </location>
</feature>
<dbReference type="OrthoDB" id="1894490at2759"/>
<evidence type="ECO:0000256" key="4">
    <source>
        <dbReference type="ARBA" id="ARBA00011738"/>
    </source>
</evidence>
<evidence type="ECO:0000256" key="1">
    <source>
        <dbReference type="ARBA" id="ARBA00005021"/>
    </source>
</evidence>
<dbReference type="UniPathway" id="UPA00034">
    <property type="reaction ID" value="UER00016"/>
</dbReference>
<dbReference type="Gene3D" id="3.40.50.720">
    <property type="entry name" value="NAD(P)-binding Rossmann-like Domain"/>
    <property type="match status" value="1"/>
</dbReference>
<dbReference type="InterPro" id="IPR005986">
    <property type="entry name" value="Asp_semialdehyde_DH_beta"/>
</dbReference>
<keyword evidence="14" id="KW-1133">Transmembrane helix</keyword>
<reference evidence="16 17" key="1">
    <citation type="journal article" date="2014" name="Mol. Plant">
        <title>Chromosome Scale Genome Assembly and Transcriptome Profiling of Nannochloropsis gaditana in Nitrogen Depletion.</title>
        <authorList>
            <person name="Corteggiani Carpinelli E."/>
            <person name="Telatin A."/>
            <person name="Vitulo N."/>
            <person name="Forcato C."/>
            <person name="D'Angelo M."/>
            <person name="Schiavon R."/>
            <person name="Vezzi A."/>
            <person name="Giacometti G.M."/>
            <person name="Morosinotto T."/>
            <person name="Valle G."/>
        </authorList>
    </citation>
    <scope>NUCLEOTIDE SEQUENCE [LARGE SCALE GENOMIC DNA]</scope>
    <source>
        <strain evidence="16 17">B-31</strain>
    </source>
</reference>
<dbReference type="InterPro" id="IPR036291">
    <property type="entry name" value="NAD(P)-bd_dom_sf"/>
</dbReference>
<dbReference type="CDD" id="cd18131">
    <property type="entry name" value="ASADH_C_bac_euk_like"/>
    <property type="match status" value="1"/>
</dbReference>
<dbReference type="GO" id="GO:0046983">
    <property type="term" value="F:protein dimerization activity"/>
    <property type="evidence" value="ECO:0007669"/>
    <property type="project" value="InterPro"/>
</dbReference>
<evidence type="ECO:0000256" key="12">
    <source>
        <dbReference type="ARBA" id="ARBA00023167"/>
    </source>
</evidence>
<evidence type="ECO:0000256" key="11">
    <source>
        <dbReference type="ARBA" id="ARBA00023154"/>
    </source>
</evidence>
<dbReference type="Pfam" id="PF02774">
    <property type="entry name" value="Semialdhyde_dhC"/>
    <property type="match status" value="1"/>
</dbReference>
<keyword evidence="14" id="KW-0812">Transmembrane</keyword>
<feature type="domain" description="Semialdehyde dehydrogenase NAD-binding" evidence="15">
    <location>
        <begin position="95"/>
        <end position="211"/>
    </location>
</feature>
<evidence type="ECO:0000256" key="9">
    <source>
        <dbReference type="ARBA" id="ARBA00022915"/>
    </source>
</evidence>
<gene>
    <name evidence="16" type="ORF">Naga_100022g34</name>
</gene>
<dbReference type="AlphaFoldDB" id="W7TR88"/>
<evidence type="ECO:0000313" key="17">
    <source>
        <dbReference type="Proteomes" id="UP000019335"/>
    </source>
</evidence>
<name>W7TR88_9STRA</name>
<dbReference type="GO" id="GO:0009089">
    <property type="term" value="P:lysine biosynthetic process via diaminopimelate"/>
    <property type="evidence" value="ECO:0007669"/>
    <property type="project" value="UniProtKB-UniPathway"/>
</dbReference>
<evidence type="ECO:0000259" key="15">
    <source>
        <dbReference type="SMART" id="SM00859"/>
    </source>
</evidence>
<dbReference type="SMART" id="SM00859">
    <property type="entry name" value="Semialdhyde_dh"/>
    <property type="match status" value="1"/>
</dbReference>
<dbReference type="PANTHER" id="PTHR46278">
    <property type="entry name" value="DEHYDROGENASE, PUTATIVE-RELATED"/>
    <property type="match status" value="1"/>
</dbReference>
<dbReference type="GO" id="GO:0051287">
    <property type="term" value="F:NAD binding"/>
    <property type="evidence" value="ECO:0007669"/>
    <property type="project" value="InterPro"/>
</dbReference>
<comment type="similarity">
    <text evidence="3">Belongs to the aspartate-semialdehyde dehydrogenase family.</text>
</comment>
<keyword evidence="12" id="KW-0486">Methionine biosynthesis</keyword>
<dbReference type="InterPro" id="IPR000534">
    <property type="entry name" value="Semialdehyde_DH_NAD-bd"/>
</dbReference>
<dbReference type="InterPro" id="IPR012280">
    <property type="entry name" value="Semialdhyde_DH_dimer_dom"/>
</dbReference>
<dbReference type="PANTHER" id="PTHR46278:SF2">
    <property type="entry name" value="ASPARTATE-SEMIALDEHYDE DEHYDROGENASE"/>
    <property type="match status" value="1"/>
</dbReference>
<dbReference type="HAMAP" id="MF_02121">
    <property type="entry name" value="ASADH"/>
    <property type="match status" value="1"/>
</dbReference>
<dbReference type="InterPro" id="IPR012080">
    <property type="entry name" value="Asp_semialdehyde_DH"/>
</dbReference>
<dbReference type="EC" id="1.2.1.11" evidence="5"/>
<dbReference type="EMBL" id="AZIL01000117">
    <property type="protein sequence ID" value="EWM29755.1"/>
    <property type="molecule type" value="Genomic_DNA"/>
</dbReference>
<dbReference type="CDD" id="cd02316">
    <property type="entry name" value="VcASADH2_like_N"/>
    <property type="match status" value="1"/>
</dbReference>
<keyword evidence="14" id="KW-0472">Membrane</keyword>
<accession>W7TR88</accession>
<keyword evidence="17" id="KW-1185">Reference proteome</keyword>
<dbReference type="Pfam" id="PF01118">
    <property type="entry name" value="Semialdhyde_dh"/>
    <property type="match status" value="1"/>
</dbReference>
<evidence type="ECO:0000256" key="2">
    <source>
        <dbReference type="ARBA" id="ARBA00005097"/>
    </source>
</evidence>
<sequence>MHILVARTENKKAGRHASEQHQRQPPQLSDFRVLLREIMRALIAVFSLYICSAMAFMPTTLPSASRACVRTSAGRRRAGTRLTPMMAVDQGSTLKVGIVGATGAVGEEIVKVLGHRNFPVSELHLYASARSAGKSVATPFGSVSIEEFDLDKARGLDVIFLAVGGDFSKEYAIKLSATDGPVVIDNSSAFRLDPSVPLIVPEINQQAAKGKKLIANPNCTTAIGLMALFPLHVAFGIKKVIMSTYQAASGAGAEGMDELKAGIASFVKGEPVKNEFFAYPLPFNVIPQIDVFTDNLYTKEEMKVTWEARKILGVPDLPVSCTAVRIPTLRAHSEAITIETERPVTPDGAREVLGKFPGLKVVDDPAKKLYPMPLTATSVYDVEVGRVRQNIVFGDHGLDIFVCGDQLLRGAALNAVIIAEKL</sequence>
<evidence type="ECO:0000313" key="16">
    <source>
        <dbReference type="EMBL" id="EWM29755.1"/>
    </source>
</evidence>
<evidence type="ECO:0000256" key="14">
    <source>
        <dbReference type="SAM" id="Phobius"/>
    </source>
</evidence>
<dbReference type="NCBIfam" id="NF011456">
    <property type="entry name" value="PRK14874.1"/>
    <property type="match status" value="1"/>
</dbReference>
<evidence type="ECO:0000256" key="10">
    <source>
        <dbReference type="ARBA" id="ARBA00023002"/>
    </source>
</evidence>
<dbReference type="GO" id="GO:0009088">
    <property type="term" value="P:threonine biosynthetic process"/>
    <property type="evidence" value="ECO:0007669"/>
    <property type="project" value="UniProtKB-UniPathway"/>
</dbReference>
<keyword evidence="6" id="KW-0028">Amino-acid biosynthesis</keyword>
<evidence type="ECO:0000256" key="8">
    <source>
        <dbReference type="ARBA" id="ARBA00022857"/>
    </source>
</evidence>
<dbReference type="NCBIfam" id="TIGR01296">
    <property type="entry name" value="asd_B"/>
    <property type="match status" value="1"/>
</dbReference>
<keyword evidence="7" id="KW-0791">Threonine biosynthesis</keyword>
<comment type="pathway">
    <text evidence="2">Amino-acid biosynthesis; L-threonine biosynthesis; L-threonine from L-aspartate: step 2/5.</text>
</comment>
<dbReference type="GO" id="GO:0019877">
    <property type="term" value="P:diaminopimelate biosynthetic process"/>
    <property type="evidence" value="ECO:0007669"/>
    <property type="project" value="UniProtKB-KW"/>
</dbReference>
<organism evidence="16 17">
    <name type="scientific">Nannochloropsis gaditana</name>
    <dbReference type="NCBI Taxonomy" id="72520"/>
    <lineage>
        <taxon>Eukaryota</taxon>
        <taxon>Sar</taxon>
        <taxon>Stramenopiles</taxon>
        <taxon>Ochrophyta</taxon>
        <taxon>Eustigmatophyceae</taxon>
        <taxon>Eustigmatales</taxon>
        <taxon>Monodopsidaceae</taxon>
        <taxon>Nannochloropsis</taxon>
    </lineage>
</organism>
<evidence type="ECO:0000256" key="6">
    <source>
        <dbReference type="ARBA" id="ARBA00022605"/>
    </source>
</evidence>
<keyword evidence="10" id="KW-0560">Oxidoreductase</keyword>
<keyword evidence="9" id="KW-0220">Diaminopimelate biosynthesis</keyword>
<comment type="pathway">
    <text evidence="1">Amino-acid biosynthesis; L-methionine biosynthesis via de novo pathway; L-homoserine from L-aspartate: step 2/3.</text>
</comment>
<dbReference type="Proteomes" id="UP000019335">
    <property type="component" value="Chromosome 2"/>
</dbReference>
<dbReference type="UniPathway" id="UPA00051">
    <property type="reaction ID" value="UER00464"/>
</dbReference>
<dbReference type="SUPFAM" id="SSF51735">
    <property type="entry name" value="NAD(P)-binding Rossmann-fold domains"/>
    <property type="match status" value="1"/>
</dbReference>
<dbReference type="GO" id="GO:0009086">
    <property type="term" value="P:methionine biosynthetic process"/>
    <property type="evidence" value="ECO:0007669"/>
    <property type="project" value="UniProtKB-KW"/>
</dbReference>
<dbReference type="UniPathway" id="UPA00050">
    <property type="reaction ID" value="UER00463"/>
</dbReference>
<evidence type="ECO:0000256" key="13">
    <source>
        <dbReference type="ARBA" id="ARBA00047891"/>
    </source>
</evidence>
<keyword evidence="11" id="KW-0457">Lysine biosynthesis</keyword>
<dbReference type="GO" id="GO:0004073">
    <property type="term" value="F:aspartate-semialdehyde dehydrogenase activity"/>
    <property type="evidence" value="ECO:0007669"/>
    <property type="project" value="UniProtKB-EC"/>
</dbReference>
<dbReference type="GO" id="GO:0050661">
    <property type="term" value="F:NADP binding"/>
    <property type="evidence" value="ECO:0007669"/>
    <property type="project" value="InterPro"/>
</dbReference>
<evidence type="ECO:0000256" key="5">
    <source>
        <dbReference type="ARBA" id="ARBA00013120"/>
    </source>
</evidence>
<comment type="caution">
    <text evidence="16">The sequence shown here is derived from an EMBL/GenBank/DDBJ whole genome shotgun (WGS) entry which is preliminary data.</text>
</comment>
<comment type="subunit">
    <text evidence="4">Homodimer.</text>
</comment>
<protein>
    <recommendedName>
        <fullName evidence="5">aspartate-semialdehyde dehydrogenase</fullName>
        <ecNumber evidence="5">1.2.1.11</ecNumber>
    </recommendedName>
</protein>
<keyword evidence="8" id="KW-0521">NADP</keyword>
<proteinExistence type="inferred from homology"/>
<dbReference type="GO" id="GO:0009097">
    <property type="term" value="P:isoleucine biosynthetic process"/>
    <property type="evidence" value="ECO:0007669"/>
    <property type="project" value="InterPro"/>
</dbReference>
<dbReference type="SUPFAM" id="SSF55347">
    <property type="entry name" value="Glyceraldehyde-3-phosphate dehydrogenase-like, C-terminal domain"/>
    <property type="match status" value="1"/>
</dbReference>